<keyword evidence="2" id="KW-1185">Reference proteome</keyword>
<gene>
    <name evidence="1" type="ORF">WKI67_07595</name>
</gene>
<evidence type="ECO:0000313" key="1">
    <source>
        <dbReference type="EMBL" id="MEJ8633256.1"/>
    </source>
</evidence>
<comment type="caution">
    <text evidence="1">The sequence shown here is derived from an EMBL/GenBank/DDBJ whole genome shotgun (WGS) entry which is preliminary data.</text>
</comment>
<evidence type="ECO:0000313" key="2">
    <source>
        <dbReference type="Proteomes" id="UP001377168"/>
    </source>
</evidence>
<dbReference type="Proteomes" id="UP001377168">
    <property type="component" value="Unassembled WGS sequence"/>
</dbReference>
<protein>
    <submittedName>
        <fullName evidence="1">Sigma-70 family RNA polymerase sigma factor</fullName>
    </submittedName>
</protein>
<organism evidence="1 2">
    <name type="scientific">Streptomyces achmelvichensis</name>
    <dbReference type="NCBI Taxonomy" id="3134111"/>
    <lineage>
        <taxon>Bacteria</taxon>
        <taxon>Bacillati</taxon>
        <taxon>Actinomycetota</taxon>
        <taxon>Actinomycetes</taxon>
        <taxon>Kitasatosporales</taxon>
        <taxon>Streptomycetaceae</taxon>
        <taxon>Streptomyces</taxon>
    </lineage>
</organism>
<dbReference type="EMBL" id="JBBKAJ010000022">
    <property type="protein sequence ID" value="MEJ8633256.1"/>
    <property type="molecule type" value="Genomic_DNA"/>
</dbReference>
<reference evidence="1" key="1">
    <citation type="submission" date="2024-03" db="EMBL/GenBank/DDBJ databases">
        <title>Novel Streptomyces species of biotechnological and ecological value are a feature of Machair soil.</title>
        <authorList>
            <person name="Prole J.R."/>
            <person name="Goodfellow M."/>
            <person name="Allenby N."/>
            <person name="Ward A.C."/>
        </authorList>
    </citation>
    <scope>NUCLEOTIDE SEQUENCE</scope>
    <source>
        <strain evidence="1">MS2.AVA.5</strain>
    </source>
</reference>
<name>A0ACC6PPF4_9ACTN</name>
<accession>A0ACC6PPF4</accession>
<proteinExistence type="predicted"/>
<sequence>MGVIAVESAAPGSWKVIGSAGASCERERTLRTLYDEHAAVLLRFVIRLVGGDRQQAEDIVQETLLRAWDKEVFDGTRPVRPWLYTVARRLAIETYRRRKARPEEVDGSGLDEHVVAEADHIDAMLCSVVLTDALDALSERHREVLRETYFRQRTVHEAAATLGIPPGTVKSRIYYALRALRVALDERDVRIRR</sequence>